<accession>A0ABR0UQG5</accession>
<proteinExistence type="inferred from homology"/>
<gene>
    <name evidence="4" type="ORF">DH2020_041347</name>
</gene>
<sequence>MKVNVVSRKLIKPCTPTPQNKYKLSFLDEVSPPMNVSLILFYPPNPNPKPILITHLEESLAKILPQFYPFAGRYIKKDRTIDRCDEGAEFVVAEAIEVEPMADFIANTKNDQFLNNLLSRQPHEADKATDPILSIQITEFKSCGGLAISISVSHRIADASSIGTFVAAFSNIANLNSNFHAGQWQKIMTNNNNINPSFDAPKLFPGRYLSNDNIEPPSNIVVKRLLLNKNAISSLRSKLRSKNGGVVLSRVRVVSAVIAKALIGVDRAKHEKSRACIILQGVNMRDRTIPPLPHHSCGNFSLHAVTELANKGTDLGLQEMVYLLGDGIDKVIDDCAKMLSLDEDGREDIILGPIARALERLKSGEISYILGISDWSKFGFYEADFGLGRPVWVGVGTLPCPNMTILMDNKEGDGIEAWVYMDYKDMPYFEQDEEVKLFTST</sequence>
<protein>
    <submittedName>
        <fullName evidence="4">Uncharacterized protein</fullName>
    </submittedName>
</protein>
<dbReference type="Gene3D" id="3.30.559.10">
    <property type="entry name" value="Chloramphenicol acetyltransferase-like domain"/>
    <property type="match status" value="2"/>
</dbReference>
<dbReference type="InterPro" id="IPR023213">
    <property type="entry name" value="CAT-like_dom_sf"/>
</dbReference>
<evidence type="ECO:0000313" key="4">
    <source>
        <dbReference type="EMBL" id="KAK6124909.1"/>
    </source>
</evidence>
<evidence type="ECO:0000256" key="1">
    <source>
        <dbReference type="ARBA" id="ARBA00009861"/>
    </source>
</evidence>
<comment type="caution">
    <text evidence="4">The sequence shown here is derived from an EMBL/GenBank/DDBJ whole genome shotgun (WGS) entry which is preliminary data.</text>
</comment>
<dbReference type="PANTHER" id="PTHR31623">
    <property type="entry name" value="F21J9.9"/>
    <property type="match status" value="1"/>
</dbReference>
<comment type="similarity">
    <text evidence="1">Belongs to the plant acyltransferase family.</text>
</comment>
<evidence type="ECO:0000256" key="2">
    <source>
        <dbReference type="ARBA" id="ARBA00022679"/>
    </source>
</evidence>
<evidence type="ECO:0000313" key="5">
    <source>
        <dbReference type="Proteomes" id="UP001318860"/>
    </source>
</evidence>
<keyword evidence="5" id="KW-1185">Reference proteome</keyword>
<dbReference type="EMBL" id="JABTTQ020002283">
    <property type="protein sequence ID" value="KAK6124909.1"/>
    <property type="molecule type" value="Genomic_DNA"/>
</dbReference>
<keyword evidence="2" id="KW-0808">Transferase</keyword>
<keyword evidence="3" id="KW-0012">Acyltransferase</keyword>
<dbReference type="PANTHER" id="PTHR31623:SF70">
    <property type="entry name" value="TRANSFERASE, CHLORAMPHENICOL ACETYLTRANSFERASE-LIKE DOMAIN PROTEIN"/>
    <property type="match status" value="1"/>
</dbReference>
<name>A0ABR0UQG5_REHGL</name>
<dbReference type="Pfam" id="PF02458">
    <property type="entry name" value="Transferase"/>
    <property type="match status" value="1"/>
</dbReference>
<reference evidence="4 5" key="1">
    <citation type="journal article" date="2021" name="Comput. Struct. Biotechnol. J.">
        <title>De novo genome assembly of the potent medicinal plant Rehmannia glutinosa using nanopore technology.</title>
        <authorList>
            <person name="Ma L."/>
            <person name="Dong C."/>
            <person name="Song C."/>
            <person name="Wang X."/>
            <person name="Zheng X."/>
            <person name="Niu Y."/>
            <person name="Chen S."/>
            <person name="Feng W."/>
        </authorList>
    </citation>
    <scope>NUCLEOTIDE SEQUENCE [LARGE SCALE GENOMIC DNA]</scope>
    <source>
        <strain evidence="4">DH-2019</strain>
    </source>
</reference>
<evidence type="ECO:0000256" key="3">
    <source>
        <dbReference type="ARBA" id="ARBA00023315"/>
    </source>
</evidence>
<organism evidence="4 5">
    <name type="scientific">Rehmannia glutinosa</name>
    <name type="common">Chinese foxglove</name>
    <dbReference type="NCBI Taxonomy" id="99300"/>
    <lineage>
        <taxon>Eukaryota</taxon>
        <taxon>Viridiplantae</taxon>
        <taxon>Streptophyta</taxon>
        <taxon>Embryophyta</taxon>
        <taxon>Tracheophyta</taxon>
        <taxon>Spermatophyta</taxon>
        <taxon>Magnoliopsida</taxon>
        <taxon>eudicotyledons</taxon>
        <taxon>Gunneridae</taxon>
        <taxon>Pentapetalae</taxon>
        <taxon>asterids</taxon>
        <taxon>lamiids</taxon>
        <taxon>Lamiales</taxon>
        <taxon>Orobanchaceae</taxon>
        <taxon>Rehmannieae</taxon>
        <taxon>Rehmannia</taxon>
    </lineage>
</organism>
<dbReference type="Proteomes" id="UP001318860">
    <property type="component" value="Unassembled WGS sequence"/>
</dbReference>